<keyword evidence="2" id="KW-0812">Transmembrane</keyword>
<feature type="region of interest" description="Disordered" evidence="1">
    <location>
        <begin position="27"/>
        <end position="50"/>
    </location>
</feature>
<dbReference type="Proteomes" id="UP000449906">
    <property type="component" value="Unassembled WGS sequence"/>
</dbReference>
<evidence type="ECO:0000313" key="5">
    <source>
        <dbReference type="Proteomes" id="UP000449906"/>
    </source>
</evidence>
<protein>
    <recommendedName>
        <fullName evidence="6">Peptidase</fullName>
    </recommendedName>
</protein>
<keyword evidence="3" id="KW-0732">Signal</keyword>
<proteinExistence type="predicted"/>
<accession>A0A7J5E0J9</accession>
<sequence length="362" mass="37238">MDRPLGRLSRLLLVALLVALPAAARGAAPETPVLTPGSHRTTLPADGPRTFRLERTAPGSTLHVALWFTGAGESVGEGVRLSLGTAAGDERCGSGAVFRPTLGEPAPLLVTTVSSWTDTAEHPCTTADALTVTVGVPSDPADRGRTATLLVHEEPALSSYAFELLDEPVTPGWVPPPPTDPRPLEAGRTPADAPVVDDGSYEITVRPGRTALVALPLDWDQTLRAQTSDDTLAVHVLGPVLGASEATAEPGRAQSQVVSYRHRDSYDVTAAGGSLAGVHYVLVSAPGARRAVTTTLTLARSGVAGAGIPDYADGSLRTRPTASVPEDDDGGRTPLLVGGGIAAAVAALLVVATRRAARARGR</sequence>
<gene>
    <name evidence="4" type="ORF">F9L07_08040</name>
</gene>
<evidence type="ECO:0000313" key="4">
    <source>
        <dbReference type="EMBL" id="KAB2811790.1"/>
    </source>
</evidence>
<feature type="transmembrane region" description="Helical" evidence="2">
    <location>
        <begin position="335"/>
        <end position="353"/>
    </location>
</feature>
<dbReference type="RefSeq" id="WP_151579222.1">
    <property type="nucleotide sequence ID" value="NZ_WBVM01000001.1"/>
</dbReference>
<organism evidence="4 5">
    <name type="scientific">Nocardioides simplex</name>
    <name type="common">Arthrobacter simplex</name>
    <dbReference type="NCBI Taxonomy" id="2045"/>
    <lineage>
        <taxon>Bacteria</taxon>
        <taxon>Bacillati</taxon>
        <taxon>Actinomycetota</taxon>
        <taxon>Actinomycetes</taxon>
        <taxon>Propionibacteriales</taxon>
        <taxon>Nocardioidaceae</taxon>
        <taxon>Pimelobacter</taxon>
    </lineage>
</organism>
<feature type="region of interest" description="Disordered" evidence="1">
    <location>
        <begin position="173"/>
        <end position="196"/>
    </location>
</feature>
<name>A0A7J5E0J9_NOCSI</name>
<evidence type="ECO:0008006" key="6">
    <source>
        <dbReference type="Google" id="ProtNLM"/>
    </source>
</evidence>
<feature type="region of interest" description="Disordered" evidence="1">
    <location>
        <begin position="310"/>
        <end position="333"/>
    </location>
</feature>
<evidence type="ECO:0000256" key="1">
    <source>
        <dbReference type="SAM" id="MobiDB-lite"/>
    </source>
</evidence>
<comment type="caution">
    <text evidence="4">The sequence shown here is derived from an EMBL/GenBank/DDBJ whole genome shotgun (WGS) entry which is preliminary data.</text>
</comment>
<dbReference type="AlphaFoldDB" id="A0A7J5E0J9"/>
<dbReference type="EMBL" id="WBVM01000001">
    <property type="protein sequence ID" value="KAB2811790.1"/>
    <property type="molecule type" value="Genomic_DNA"/>
</dbReference>
<reference evidence="4 5" key="1">
    <citation type="submission" date="2019-09" db="EMBL/GenBank/DDBJ databases">
        <title>Pimelobacter sp. isolated from Paulinella.</title>
        <authorList>
            <person name="Jeong S.E."/>
        </authorList>
    </citation>
    <scope>NUCLEOTIDE SEQUENCE [LARGE SCALE GENOMIC DNA]</scope>
    <source>
        <strain evidence="4 5">Pch-N</strain>
    </source>
</reference>
<feature type="chain" id="PRO_5029486555" description="Peptidase" evidence="3">
    <location>
        <begin position="28"/>
        <end position="362"/>
    </location>
</feature>
<keyword evidence="2" id="KW-0472">Membrane</keyword>
<evidence type="ECO:0000256" key="3">
    <source>
        <dbReference type="SAM" id="SignalP"/>
    </source>
</evidence>
<evidence type="ECO:0000256" key="2">
    <source>
        <dbReference type="SAM" id="Phobius"/>
    </source>
</evidence>
<feature type="signal peptide" evidence="3">
    <location>
        <begin position="1"/>
        <end position="27"/>
    </location>
</feature>
<keyword evidence="2" id="KW-1133">Transmembrane helix</keyword>